<dbReference type="SUPFAM" id="SSF103473">
    <property type="entry name" value="MFS general substrate transporter"/>
    <property type="match status" value="1"/>
</dbReference>
<dbReference type="GeneID" id="114803484"/>
<dbReference type="PANTHER" id="PTHR23507">
    <property type="entry name" value="ZGC:174356"/>
    <property type="match status" value="1"/>
</dbReference>
<feature type="transmembrane region" description="Helical" evidence="6">
    <location>
        <begin position="489"/>
        <end position="511"/>
    </location>
</feature>
<dbReference type="OrthoDB" id="430300at2759"/>
<reference evidence="7" key="1">
    <citation type="submission" date="2014-11" db="EMBL/GenBank/DDBJ databases">
        <authorList>
            <person name="Geib S."/>
        </authorList>
    </citation>
    <scope>NUCLEOTIDE SEQUENCE</scope>
</reference>
<evidence type="ECO:0000256" key="6">
    <source>
        <dbReference type="SAM" id="Phobius"/>
    </source>
</evidence>
<feature type="transmembrane region" description="Helical" evidence="6">
    <location>
        <begin position="73"/>
        <end position="92"/>
    </location>
</feature>
<feature type="transmembrane region" description="Helical" evidence="6">
    <location>
        <begin position="456"/>
        <end position="477"/>
    </location>
</feature>
<keyword evidence="3 6" id="KW-1133">Transmembrane helix</keyword>
<sequence length="542" mass="60221">MSNKYDKVIPETPSTATTDISYDQVTFDAEGRFSTPAYMPSNSADGLHTAESSSTEPLAPQATHPLRRRIMSLELPVFLLFLGLMISGPVMLNQELYQTCVAVFHYNESDCEPLRGIIPKTDEAQIIEKSLQPYVAKITMTSSILNNVWPGILVLFVGPWSDKFGRRPVLVVSFTAMFLGHIITTVLVSFSKALTLNPWFYLLGSIPSTVVGGGCSLMTVVFCYISDVSDMENKAKRMFYIDMVMGLGVVLGNIISSYLLRLTNTTIVCATAATLVFIALLYILFFIEESLDVEETTFTHKAKHFFDVRLIKDLVKTCVTRRPNYGRAIIGCTISILIVLNFAMSGELGVFYLFLRNKFNVTLQQFTYYNAAGITIKMIGCAVAFGVFRNLFKISFSAIAMLGLFGCILDSLTRALAQQFWQMYMASSFGLMSGITGPMLQSIVSLAVPSNEIGKIYSLASCLQTLSPLASAPLYTLVYNSTLNFYPGLYNFISTGLNVECFCVMILIYIFERRVSKRTNKTEVEKGDTVETHTENTITQKT</sequence>
<gene>
    <name evidence="7" type="primary">SLC46A3_2</name>
    <name evidence="7" type="ORF">g.19859</name>
</gene>
<dbReference type="GO" id="GO:0016020">
    <property type="term" value="C:membrane"/>
    <property type="evidence" value="ECO:0007669"/>
    <property type="project" value="UniProtKB-SubCell"/>
</dbReference>
<dbReference type="AlphaFoldDB" id="A0A0A1WK53"/>
<evidence type="ECO:0000256" key="2">
    <source>
        <dbReference type="ARBA" id="ARBA00022692"/>
    </source>
</evidence>
<dbReference type="Pfam" id="PF07690">
    <property type="entry name" value="MFS_1"/>
    <property type="match status" value="1"/>
</dbReference>
<evidence type="ECO:0000256" key="3">
    <source>
        <dbReference type="ARBA" id="ARBA00022989"/>
    </source>
</evidence>
<feature type="transmembrane region" description="Helical" evidence="6">
    <location>
        <begin position="138"/>
        <end position="157"/>
    </location>
</feature>
<feature type="transmembrane region" description="Helical" evidence="6">
    <location>
        <begin position="238"/>
        <end position="259"/>
    </location>
</feature>
<feature type="transmembrane region" description="Helical" evidence="6">
    <location>
        <begin position="265"/>
        <end position="287"/>
    </location>
</feature>
<feature type="region of interest" description="Disordered" evidence="5">
    <location>
        <begin position="521"/>
        <end position="542"/>
    </location>
</feature>
<accession>A0A0A1WK53</accession>
<feature type="compositionally biased region" description="Basic and acidic residues" evidence="5">
    <location>
        <begin position="521"/>
        <end position="534"/>
    </location>
</feature>
<evidence type="ECO:0000256" key="5">
    <source>
        <dbReference type="SAM" id="MobiDB-lite"/>
    </source>
</evidence>
<dbReference type="Gene3D" id="1.20.1250.20">
    <property type="entry name" value="MFS general substrate transporter like domains"/>
    <property type="match status" value="1"/>
</dbReference>
<evidence type="ECO:0000313" key="7">
    <source>
        <dbReference type="EMBL" id="JAC98889.1"/>
    </source>
</evidence>
<keyword evidence="2 6" id="KW-0812">Transmembrane</keyword>
<dbReference type="PANTHER" id="PTHR23507:SF39">
    <property type="entry name" value="GH23453P-RELATED"/>
    <property type="match status" value="1"/>
</dbReference>
<evidence type="ECO:0000256" key="1">
    <source>
        <dbReference type="ARBA" id="ARBA00004141"/>
    </source>
</evidence>
<name>A0A0A1WK53_ZEUCU</name>
<evidence type="ECO:0000256" key="4">
    <source>
        <dbReference type="ARBA" id="ARBA00023136"/>
    </source>
</evidence>
<keyword evidence="4 6" id="KW-0472">Membrane</keyword>
<feature type="transmembrane region" description="Helical" evidence="6">
    <location>
        <begin position="169"/>
        <end position="188"/>
    </location>
</feature>
<feature type="transmembrane region" description="Helical" evidence="6">
    <location>
        <begin position="200"/>
        <end position="226"/>
    </location>
</feature>
<comment type="subcellular location">
    <subcellularLocation>
        <location evidence="1">Membrane</location>
        <topology evidence="1">Multi-pass membrane protein</topology>
    </subcellularLocation>
</comment>
<feature type="transmembrane region" description="Helical" evidence="6">
    <location>
        <begin position="329"/>
        <end position="355"/>
    </location>
</feature>
<dbReference type="InterPro" id="IPR036259">
    <property type="entry name" value="MFS_trans_sf"/>
</dbReference>
<dbReference type="EMBL" id="GBXI01015402">
    <property type="protein sequence ID" value="JAC98889.1"/>
    <property type="molecule type" value="Transcribed_RNA"/>
</dbReference>
<dbReference type="GO" id="GO:0022857">
    <property type="term" value="F:transmembrane transporter activity"/>
    <property type="evidence" value="ECO:0007669"/>
    <property type="project" value="InterPro"/>
</dbReference>
<proteinExistence type="predicted"/>
<reference evidence="7" key="2">
    <citation type="journal article" date="2015" name="Gigascience">
        <title>Reconstructing a comprehensive transcriptome assembly of a white-pupal translocated strain of the pest fruit fly Bactrocera cucurbitae.</title>
        <authorList>
            <person name="Sim S.B."/>
            <person name="Calla B."/>
            <person name="Hall B."/>
            <person name="DeRego T."/>
            <person name="Geib S.M."/>
        </authorList>
    </citation>
    <scope>NUCLEOTIDE SEQUENCE</scope>
</reference>
<feature type="compositionally biased region" description="Polar residues" evidence="5">
    <location>
        <begin position="40"/>
        <end position="56"/>
    </location>
</feature>
<organism evidence="7">
    <name type="scientific">Zeugodacus cucurbitae</name>
    <name type="common">Melon fruit fly</name>
    <name type="synonym">Bactrocera cucurbitae</name>
    <dbReference type="NCBI Taxonomy" id="28588"/>
    <lineage>
        <taxon>Eukaryota</taxon>
        <taxon>Metazoa</taxon>
        <taxon>Ecdysozoa</taxon>
        <taxon>Arthropoda</taxon>
        <taxon>Hexapoda</taxon>
        <taxon>Insecta</taxon>
        <taxon>Pterygota</taxon>
        <taxon>Neoptera</taxon>
        <taxon>Endopterygota</taxon>
        <taxon>Diptera</taxon>
        <taxon>Brachycera</taxon>
        <taxon>Muscomorpha</taxon>
        <taxon>Tephritoidea</taxon>
        <taxon>Tephritidae</taxon>
        <taxon>Zeugodacus</taxon>
        <taxon>Zeugodacus</taxon>
    </lineage>
</organism>
<feature type="transmembrane region" description="Helical" evidence="6">
    <location>
        <begin position="395"/>
        <end position="417"/>
    </location>
</feature>
<feature type="transmembrane region" description="Helical" evidence="6">
    <location>
        <begin position="367"/>
        <end position="388"/>
    </location>
</feature>
<feature type="transmembrane region" description="Helical" evidence="6">
    <location>
        <begin position="423"/>
        <end position="444"/>
    </location>
</feature>
<protein>
    <submittedName>
        <fullName evidence="7">Solute carrier family 46 member 3</fullName>
    </submittedName>
</protein>
<dbReference type="InterPro" id="IPR011701">
    <property type="entry name" value="MFS"/>
</dbReference>
<feature type="region of interest" description="Disordered" evidence="5">
    <location>
        <begin position="38"/>
        <end position="61"/>
    </location>
</feature>